<feature type="compositionally biased region" description="Low complexity" evidence="1">
    <location>
        <begin position="279"/>
        <end position="301"/>
    </location>
</feature>
<feature type="region of interest" description="Disordered" evidence="1">
    <location>
        <begin position="170"/>
        <end position="376"/>
    </location>
</feature>
<gene>
    <name evidence="2" type="ORF">C8F04DRAFT_599103</name>
</gene>
<feature type="region of interest" description="Disordered" evidence="1">
    <location>
        <begin position="396"/>
        <end position="425"/>
    </location>
</feature>
<dbReference type="AlphaFoldDB" id="A0AAD6TE80"/>
<evidence type="ECO:0000313" key="2">
    <source>
        <dbReference type="EMBL" id="KAJ7044866.1"/>
    </source>
</evidence>
<feature type="compositionally biased region" description="Basic and acidic residues" evidence="1">
    <location>
        <begin position="416"/>
        <end position="425"/>
    </location>
</feature>
<evidence type="ECO:0000256" key="1">
    <source>
        <dbReference type="SAM" id="MobiDB-lite"/>
    </source>
</evidence>
<proteinExistence type="predicted"/>
<keyword evidence="3" id="KW-1185">Reference proteome</keyword>
<accession>A0AAD6TE80</accession>
<feature type="compositionally biased region" description="Basic residues" evidence="1">
    <location>
        <begin position="54"/>
        <end position="63"/>
    </location>
</feature>
<feature type="region of interest" description="Disordered" evidence="1">
    <location>
        <begin position="559"/>
        <end position="587"/>
    </location>
</feature>
<evidence type="ECO:0000313" key="3">
    <source>
        <dbReference type="Proteomes" id="UP001218188"/>
    </source>
</evidence>
<feature type="region of interest" description="Disordered" evidence="1">
    <location>
        <begin position="45"/>
        <end position="69"/>
    </location>
</feature>
<dbReference type="Proteomes" id="UP001218188">
    <property type="component" value="Unassembled WGS sequence"/>
</dbReference>
<name>A0AAD6TE80_9AGAR</name>
<sequence length="606" mass="66307">MHTMQTPMVSIKAVELLYTPRLSDQIQWERTADSRLPPGDLEFVLADRTAPPRKPPKTKKKKPGKDDNSWGGIRYARLTLKNSKVTITDLGYTSKLGDRISVNFKGLGGCGRPHTLQDGDVIEFPARARTSAERVDNAEAQNITVRVKFLLELEKDGPIIWHFMPEPSTSPEELASLASSAHSAPIKSEGRTRKGRAALKILTSPLPEGVVTSPVPPSATTPARTEPSTPQARPPLRPGLYRNSGTPSASVPPLEHTGGAFQSSPSSLRKWPIGNTAGSETDWTSSSSSSLFSRSSLVLSSPSPPTTPDESPEQSRAPSPESRKPTVGRAMRSRVTSSETFLRPTRETRRTSRPIRARSPSAEAGSPSPTVNVTRPPIIASVDGRTPTFVFDGEPVPSISGRQAKPLKAGAGQRGSKNDKPPRTGVEFVREKSDEGANIIEMKAEKIPSSDHDFRLVGPFYTETKRGPIDEYCYARLTLKPSKVTIARIGSCIRLQSKSHSFEFRETGQTHPLEDGDMITFQASQDNRNPISFKVNFLTRPVPADCPIRFLSKSTQDSVLRHPPSQLGKAPSASPVFTGRDGPESKVDIETDENWWNELNFRGRMT</sequence>
<comment type="caution">
    <text evidence="2">The sequence shown here is derived from an EMBL/GenBank/DDBJ whole genome shotgun (WGS) entry which is preliminary data.</text>
</comment>
<dbReference type="EMBL" id="JARJCM010000006">
    <property type="protein sequence ID" value="KAJ7044866.1"/>
    <property type="molecule type" value="Genomic_DNA"/>
</dbReference>
<feature type="compositionally biased region" description="Low complexity" evidence="1">
    <location>
        <begin position="170"/>
        <end position="185"/>
    </location>
</feature>
<reference evidence="2" key="1">
    <citation type="submission" date="2023-03" db="EMBL/GenBank/DDBJ databases">
        <title>Massive genome expansion in bonnet fungi (Mycena s.s.) driven by repeated elements and novel gene families across ecological guilds.</title>
        <authorList>
            <consortium name="Lawrence Berkeley National Laboratory"/>
            <person name="Harder C.B."/>
            <person name="Miyauchi S."/>
            <person name="Viragh M."/>
            <person name="Kuo A."/>
            <person name="Thoen E."/>
            <person name="Andreopoulos B."/>
            <person name="Lu D."/>
            <person name="Skrede I."/>
            <person name="Drula E."/>
            <person name="Henrissat B."/>
            <person name="Morin E."/>
            <person name="Kohler A."/>
            <person name="Barry K."/>
            <person name="LaButti K."/>
            <person name="Morin E."/>
            <person name="Salamov A."/>
            <person name="Lipzen A."/>
            <person name="Mereny Z."/>
            <person name="Hegedus B."/>
            <person name="Baldrian P."/>
            <person name="Stursova M."/>
            <person name="Weitz H."/>
            <person name="Taylor A."/>
            <person name="Grigoriev I.V."/>
            <person name="Nagy L.G."/>
            <person name="Martin F."/>
            <person name="Kauserud H."/>
        </authorList>
    </citation>
    <scope>NUCLEOTIDE SEQUENCE</scope>
    <source>
        <strain evidence="2">CBHHK200</strain>
    </source>
</reference>
<organism evidence="2 3">
    <name type="scientific">Mycena alexandri</name>
    <dbReference type="NCBI Taxonomy" id="1745969"/>
    <lineage>
        <taxon>Eukaryota</taxon>
        <taxon>Fungi</taxon>
        <taxon>Dikarya</taxon>
        <taxon>Basidiomycota</taxon>
        <taxon>Agaricomycotina</taxon>
        <taxon>Agaricomycetes</taxon>
        <taxon>Agaricomycetidae</taxon>
        <taxon>Agaricales</taxon>
        <taxon>Marasmiineae</taxon>
        <taxon>Mycenaceae</taxon>
        <taxon>Mycena</taxon>
    </lineage>
</organism>
<protein>
    <submittedName>
        <fullName evidence="2">Uncharacterized protein</fullName>
    </submittedName>
</protein>